<proteinExistence type="inferred from homology"/>
<evidence type="ECO:0000256" key="4">
    <source>
        <dbReference type="ARBA" id="ARBA00023242"/>
    </source>
</evidence>
<name>A0AAV2DT52_9ROSI</name>
<keyword evidence="8" id="KW-1185">Reference proteome</keyword>
<evidence type="ECO:0000256" key="3">
    <source>
        <dbReference type="ARBA" id="ARBA00023163"/>
    </source>
</evidence>
<evidence type="ECO:0008006" key="9">
    <source>
        <dbReference type="Google" id="ProtNLM"/>
    </source>
</evidence>
<organism evidence="7 8">
    <name type="scientific">Linum trigynum</name>
    <dbReference type="NCBI Taxonomy" id="586398"/>
    <lineage>
        <taxon>Eukaryota</taxon>
        <taxon>Viridiplantae</taxon>
        <taxon>Streptophyta</taxon>
        <taxon>Embryophyta</taxon>
        <taxon>Tracheophyta</taxon>
        <taxon>Spermatophyta</taxon>
        <taxon>Magnoliopsida</taxon>
        <taxon>eudicotyledons</taxon>
        <taxon>Gunneridae</taxon>
        <taxon>Pentapetalae</taxon>
        <taxon>rosids</taxon>
        <taxon>fabids</taxon>
        <taxon>Malpighiales</taxon>
        <taxon>Linaceae</taxon>
        <taxon>Linum</taxon>
    </lineage>
</organism>
<dbReference type="Pfam" id="PF03514">
    <property type="entry name" value="GRAS"/>
    <property type="match status" value="1"/>
</dbReference>
<dbReference type="EMBL" id="OZ034816">
    <property type="protein sequence ID" value="CAL1376672.1"/>
    <property type="molecule type" value="Genomic_DNA"/>
</dbReference>
<evidence type="ECO:0000256" key="6">
    <source>
        <dbReference type="SAM" id="MobiDB-lite"/>
    </source>
</evidence>
<evidence type="ECO:0000313" key="7">
    <source>
        <dbReference type="EMBL" id="CAL1376672.1"/>
    </source>
</evidence>
<protein>
    <recommendedName>
        <fullName evidence="9">Scarecrow-like protein 15</fullName>
    </recommendedName>
</protein>
<dbReference type="PANTHER" id="PTHR31636">
    <property type="entry name" value="OSJNBA0084A10.13 PROTEIN-RELATED"/>
    <property type="match status" value="1"/>
</dbReference>
<evidence type="ECO:0000313" key="8">
    <source>
        <dbReference type="Proteomes" id="UP001497516"/>
    </source>
</evidence>
<comment type="subcellular location">
    <subcellularLocation>
        <location evidence="1">Nucleus</location>
    </subcellularLocation>
</comment>
<keyword evidence="4" id="KW-0539">Nucleus</keyword>
<reference evidence="7 8" key="1">
    <citation type="submission" date="2024-04" db="EMBL/GenBank/DDBJ databases">
        <authorList>
            <person name="Fracassetti M."/>
        </authorList>
    </citation>
    <scope>NUCLEOTIDE SEQUENCE [LARGE SCALE GENOMIC DNA]</scope>
</reference>
<dbReference type="GO" id="GO:0005634">
    <property type="term" value="C:nucleus"/>
    <property type="evidence" value="ECO:0007669"/>
    <property type="project" value="UniProtKB-SubCell"/>
</dbReference>
<accession>A0AAV2DT52</accession>
<feature type="region of interest" description="Leucine repeat II (LRII)" evidence="5">
    <location>
        <begin position="354"/>
        <end position="386"/>
    </location>
</feature>
<evidence type="ECO:0000256" key="5">
    <source>
        <dbReference type="PROSITE-ProRule" id="PRU01191"/>
    </source>
</evidence>
<dbReference type="PROSITE" id="PS50985">
    <property type="entry name" value="GRAS"/>
    <property type="match status" value="1"/>
</dbReference>
<dbReference type="AlphaFoldDB" id="A0AAV2DT52"/>
<evidence type="ECO:0000256" key="2">
    <source>
        <dbReference type="ARBA" id="ARBA00023015"/>
    </source>
</evidence>
<feature type="region of interest" description="Disordered" evidence="6">
    <location>
        <begin position="1"/>
        <end position="34"/>
    </location>
</feature>
<feature type="region of interest" description="SAW" evidence="5">
    <location>
        <begin position="486"/>
        <end position="564"/>
    </location>
</feature>
<dbReference type="InterPro" id="IPR005202">
    <property type="entry name" value="TF_GRAS"/>
</dbReference>
<evidence type="ECO:0000256" key="1">
    <source>
        <dbReference type="ARBA" id="ARBA00004123"/>
    </source>
</evidence>
<comment type="caution">
    <text evidence="5">Lacks conserved residue(s) required for the propagation of feature annotation.</text>
</comment>
<feature type="short sequence motif" description="VHIID" evidence="5">
    <location>
        <begin position="304"/>
        <end position="308"/>
    </location>
</feature>
<sequence length="565" mass="61923">MKVPVPASSINSEPNPPRNHHHNNNNNNNLPSLAPALCYEPTSVLELGRTTSPAVGKLVSAPDPLEWDDHVLENFNWDSIMRELDFHEDHGSNNNNSGHTNKTTLSSLAQFASADSHLQSQSLGSTAAGDHHQIFGSALPGIDPTLFVHHSEYGDVFLNNHDFSSLDLSHSFHNNLNSPNSAAVGGFDSVQDLIRAADCFDSNQFHLAHAILERLNQKLPSPAAAGGGGGKPLHRAAFFFKEALQSLLTVSTRPPAYLSSWSEIVETIRAYRAFSGISPIPMFAHFTANQALLDALDGPSSPFIHVVDFDIGLGCQYSSFMRELAERGSVCKFGAPILRVTAVVTEEYAIETKLIRESLTQFAHELKLRFQIEFVLLRTFEALSFKSIRFVDGEKTAVLLSPAIFRRLSLTGGPTAFVSDLRRVGPSVVVFVDWEGWGDSSGTASFRRNFVNSLEFYSIMFESLEGGGAVAIGGGDWARKIEMLLMRPRILAAVEGCGRGAAPPWKEVFAGAGMWPIGWSQFADFQAETLLGKVQARGFYVAKRQAELVLCWHERPLIATSAWRC</sequence>
<keyword evidence="2" id="KW-0805">Transcription regulation</keyword>
<comment type="similarity">
    <text evidence="5">Belongs to the GRAS family.</text>
</comment>
<keyword evidence="3" id="KW-0804">Transcription</keyword>
<dbReference type="Proteomes" id="UP001497516">
    <property type="component" value="Chromosome 3"/>
</dbReference>
<gene>
    <name evidence="7" type="ORF">LTRI10_LOCUS18385</name>
</gene>